<name>A0A815PAB6_9BILA</name>
<accession>A0A815PAB6</accession>
<evidence type="ECO:0000313" key="2">
    <source>
        <dbReference type="Proteomes" id="UP000663832"/>
    </source>
</evidence>
<dbReference type="AlphaFoldDB" id="A0A815PAB6"/>
<protein>
    <submittedName>
        <fullName evidence="1">Uncharacterized protein</fullName>
    </submittedName>
</protein>
<organism evidence="1 2">
    <name type="scientific">Adineta steineri</name>
    <dbReference type="NCBI Taxonomy" id="433720"/>
    <lineage>
        <taxon>Eukaryota</taxon>
        <taxon>Metazoa</taxon>
        <taxon>Spiralia</taxon>
        <taxon>Gnathifera</taxon>
        <taxon>Rotifera</taxon>
        <taxon>Eurotatoria</taxon>
        <taxon>Bdelloidea</taxon>
        <taxon>Adinetida</taxon>
        <taxon>Adinetidae</taxon>
        <taxon>Adineta</taxon>
    </lineage>
</organism>
<evidence type="ECO:0000313" key="1">
    <source>
        <dbReference type="EMBL" id="CAF1446684.1"/>
    </source>
</evidence>
<keyword evidence="2" id="KW-1185">Reference proteome</keyword>
<dbReference type="EMBL" id="CAJNOM010000453">
    <property type="protein sequence ID" value="CAF1446684.1"/>
    <property type="molecule type" value="Genomic_DNA"/>
</dbReference>
<sequence length="145" mass="15772">MQVQVRTINVICAVLLVFAGFLIDNKVDARAIEKKSSDVNAEVHKRALIDALAHAPGKSYSRREAPMWTGKDTSNAVGPNLRYAVASRAVKRATGKGKQTVTKTKATTETKQSVTKTKAITGTKQIVGKTKQTSVKTKQTETKHH</sequence>
<comment type="caution">
    <text evidence="1">The sequence shown here is derived from an EMBL/GenBank/DDBJ whole genome shotgun (WGS) entry which is preliminary data.</text>
</comment>
<proteinExistence type="predicted"/>
<gene>
    <name evidence="1" type="ORF">QVE165_LOCUS40007</name>
</gene>
<dbReference type="Proteomes" id="UP000663832">
    <property type="component" value="Unassembled WGS sequence"/>
</dbReference>
<reference evidence="1" key="1">
    <citation type="submission" date="2021-02" db="EMBL/GenBank/DDBJ databases">
        <authorList>
            <person name="Nowell W R."/>
        </authorList>
    </citation>
    <scope>NUCLEOTIDE SEQUENCE</scope>
</reference>